<gene>
    <name evidence="2" type="ORF">GCM10010260_70370</name>
</gene>
<feature type="region of interest" description="Disordered" evidence="1">
    <location>
        <begin position="51"/>
        <end position="90"/>
    </location>
</feature>
<dbReference type="RefSeq" id="WP_191877527.1">
    <property type="nucleotide sequence ID" value="NZ_BMTD01000021.1"/>
</dbReference>
<keyword evidence="3" id="KW-1185">Reference proteome</keyword>
<evidence type="ECO:0000256" key="1">
    <source>
        <dbReference type="SAM" id="MobiDB-lite"/>
    </source>
</evidence>
<accession>A0A918II04</accession>
<sequence length="116" mass="12061">MPLTALGVGEAGVEVCLERLHDADGAALAGRGLQLVEAGVAEAADGLAAEAEAAGDGADRPAFLQRGQPRRPVHRTDGPADGEQPVGLRRSEVDALRLYGESPHRTPVRQPVSRIP</sequence>
<evidence type="ECO:0000313" key="2">
    <source>
        <dbReference type="EMBL" id="GGV20205.1"/>
    </source>
</evidence>
<proteinExistence type="predicted"/>
<comment type="caution">
    <text evidence="2">The sequence shown here is derived from an EMBL/GenBank/DDBJ whole genome shotgun (WGS) entry which is preliminary data.</text>
</comment>
<dbReference type="Proteomes" id="UP000618795">
    <property type="component" value="Unassembled WGS sequence"/>
</dbReference>
<dbReference type="EMBL" id="BMTD01000021">
    <property type="protein sequence ID" value="GGV20205.1"/>
    <property type="molecule type" value="Genomic_DNA"/>
</dbReference>
<protein>
    <submittedName>
        <fullName evidence="2">Uncharacterized protein</fullName>
    </submittedName>
</protein>
<dbReference type="AlphaFoldDB" id="A0A918II04"/>
<feature type="region of interest" description="Disordered" evidence="1">
    <location>
        <begin position="97"/>
        <end position="116"/>
    </location>
</feature>
<evidence type="ECO:0000313" key="3">
    <source>
        <dbReference type="Proteomes" id="UP000618795"/>
    </source>
</evidence>
<reference evidence="2" key="1">
    <citation type="journal article" date="2014" name="Int. J. Syst. Evol. Microbiol.">
        <title>Complete genome sequence of Corynebacterium casei LMG S-19264T (=DSM 44701T), isolated from a smear-ripened cheese.</title>
        <authorList>
            <consortium name="US DOE Joint Genome Institute (JGI-PGF)"/>
            <person name="Walter F."/>
            <person name="Albersmeier A."/>
            <person name="Kalinowski J."/>
            <person name="Ruckert C."/>
        </authorList>
    </citation>
    <scope>NUCLEOTIDE SEQUENCE</scope>
    <source>
        <strain evidence="2">JCM 4369</strain>
    </source>
</reference>
<name>A0A918II04_9ACTN</name>
<reference evidence="2" key="2">
    <citation type="submission" date="2020-09" db="EMBL/GenBank/DDBJ databases">
        <authorList>
            <person name="Sun Q."/>
            <person name="Ohkuma M."/>
        </authorList>
    </citation>
    <scope>NUCLEOTIDE SEQUENCE</scope>
    <source>
        <strain evidence="2">JCM 4369</strain>
    </source>
</reference>
<organism evidence="2 3">
    <name type="scientific">Streptomyces filipinensis</name>
    <dbReference type="NCBI Taxonomy" id="66887"/>
    <lineage>
        <taxon>Bacteria</taxon>
        <taxon>Bacillati</taxon>
        <taxon>Actinomycetota</taxon>
        <taxon>Actinomycetes</taxon>
        <taxon>Kitasatosporales</taxon>
        <taxon>Streptomycetaceae</taxon>
        <taxon>Streptomyces</taxon>
    </lineage>
</organism>